<evidence type="ECO:0000256" key="3">
    <source>
        <dbReference type="ARBA" id="ARBA00010183"/>
    </source>
</evidence>
<dbReference type="Pfam" id="PF00035">
    <property type="entry name" value="dsrm"/>
    <property type="match status" value="1"/>
</dbReference>
<keyword evidence="8 15" id="KW-0819">tRNA processing</keyword>
<dbReference type="PROSITE" id="PS50137">
    <property type="entry name" value="DS_RBD"/>
    <property type="match status" value="1"/>
</dbReference>
<dbReference type="InterPro" id="IPR011907">
    <property type="entry name" value="RNase_III"/>
</dbReference>
<evidence type="ECO:0000256" key="14">
    <source>
        <dbReference type="ARBA" id="ARBA00022884"/>
    </source>
</evidence>
<keyword evidence="9 15" id="KW-0540">Nuclease</keyword>
<evidence type="ECO:0000256" key="10">
    <source>
        <dbReference type="ARBA" id="ARBA00022723"/>
    </source>
</evidence>
<comment type="caution">
    <text evidence="18">The sequence shown here is derived from an EMBL/GenBank/DDBJ whole genome shotgun (WGS) entry which is preliminary data.</text>
</comment>
<dbReference type="SMART" id="SM00358">
    <property type="entry name" value="DSRM"/>
    <property type="match status" value="1"/>
</dbReference>
<keyword evidence="14 15" id="KW-0694">RNA-binding</keyword>
<keyword evidence="5 15" id="KW-0963">Cytoplasm</keyword>
<dbReference type="EC" id="3.1.26.3" evidence="15"/>
<dbReference type="PROSITE" id="PS00517">
    <property type="entry name" value="RNASE_3_1"/>
    <property type="match status" value="1"/>
</dbReference>
<dbReference type="EMBL" id="PISP01000001">
    <property type="protein sequence ID" value="PKD44715.1"/>
    <property type="molecule type" value="Genomic_DNA"/>
</dbReference>
<evidence type="ECO:0000259" key="17">
    <source>
        <dbReference type="PROSITE" id="PS50142"/>
    </source>
</evidence>
<dbReference type="Proteomes" id="UP000233398">
    <property type="component" value="Unassembled WGS sequence"/>
</dbReference>
<comment type="similarity">
    <text evidence="3">Belongs to the ribonuclease III family.</text>
</comment>
<evidence type="ECO:0000256" key="1">
    <source>
        <dbReference type="ARBA" id="ARBA00000109"/>
    </source>
</evidence>
<feature type="domain" description="DRBM" evidence="16">
    <location>
        <begin position="182"/>
        <end position="251"/>
    </location>
</feature>
<dbReference type="Gene3D" id="1.10.1520.10">
    <property type="entry name" value="Ribonuclease III domain"/>
    <property type="match status" value="1"/>
</dbReference>
<accession>A0A2N0VKJ5</accession>
<evidence type="ECO:0000256" key="11">
    <source>
        <dbReference type="ARBA" id="ARBA00022759"/>
    </source>
</evidence>
<keyword evidence="12 15" id="KW-0378">Hydrolase</keyword>
<protein>
    <recommendedName>
        <fullName evidence="15">Ribonuclease 3</fullName>
        <ecNumber evidence="15">3.1.26.3</ecNumber>
    </recommendedName>
    <alternativeName>
        <fullName evidence="15">Ribonuclease III</fullName>
        <shortName evidence="15">RNase III</shortName>
    </alternativeName>
</protein>
<feature type="binding site" evidence="15">
    <location>
        <position position="144"/>
    </location>
    <ligand>
        <name>Mg(2+)</name>
        <dbReference type="ChEBI" id="CHEBI:18420"/>
    </ligand>
</feature>
<dbReference type="InterPro" id="IPR036389">
    <property type="entry name" value="RNase_III_sf"/>
</dbReference>
<reference evidence="18 19" key="1">
    <citation type="submission" date="2017-11" db="EMBL/GenBank/DDBJ databases">
        <title>Rhodohalobacter 15182 sp. nov., isolated from a salt lake.</title>
        <authorList>
            <person name="Han S."/>
        </authorList>
    </citation>
    <scope>NUCLEOTIDE SEQUENCE [LARGE SCALE GENOMIC DNA]</scope>
    <source>
        <strain evidence="18 19">15182</strain>
    </source>
</reference>
<dbReference type="FunFam" id="1.10.1520.10:FF:000001">
    <property type="entry name" value="Ribonuclease 3"/>
    <property type="match status" value="1"/>
</dbReference>
<dbReference type="GO" id="GO:0042802">
    <property type="term" value="F:identical protein binding"/>
    <property type="evidence" value="ECO:0007669"/>
    <property type="project" value="UniProtKB-ARBA"/>
</dbReference>
<dbReference type="GO" id="GO:0004525">
    <property type="term" value="F:ribonuclease III activity"/>
    <property type="evidence" value="ECO:0007669"/>
    <property type="project" value="UniProtKB-UniRule"/>
</dbReference>
<dbReference type="CDD" id="cd10845">
    <property type="entry name" value="DSRM_RNAse_III_family"/>
    <property type="match status" value="1"/>
</dbReference>
<dbReference type="PANTHER" id="PTHR11207:SF0">
    <property type="entry name" value="RIBONUCLEASE 3"/>
    <property type="match status" value="1"/>
</dbReference>
<evidence type="ECO:0000256" key="4">
    <source>
        <dbReference type="ARBA" id="ARBA00011738"/>
    </source>
</evidence>
<evidence type="ECO:0000256" key="8">
    <source>
        <dbReference type="ARBA" id="ARBA00022694"/>
    </source>
</evidence>
<keyword evidence="11 15" id="KW-0255">Endonuclease</keyword>
<keyword evidence="7 15" id="KW-0507">mRNA processing</keyword>
<feature type="binding site" evidence="15">
    <location>
        <position position="141"/>
    </location>
    <ligand>
        <name>Mg(2+)</name>
        <dbReference type="ChEBI" id="CHEBI:18420"/>
    </ligand>
</feature>
<feature type="domain" description="RNase III" evidence="17">
    <location>
        <begin position="24"/>
        <end position="155"/>
    </location>
</feature>
<feature type="binding site" evidence="15">
    <location>
        <position position="68"/>
    </location>
    <ligand>
        <name>Mg(2+)</name>
        <dbReference type="ChEBI" id="CHEBI:18420"/>
    </ligand>
</feature>
<dbReference type="SUPFAM" id="SSF69065">
    <property type="entry name" value="RNase III domain-like"/>
    <property type="match status" value="1"/>
</dbReference>
<dbReference type="GO" id="GO:0046872">
    <property type="term" value="F:metal ion binding"/>
    <property type="evidence" value="ECO:0007669"/>
    <property type="project" value="UniProtKB-KW"/>
</dbReference>
<comment type="subcellular location">
    <subcellularLocation>
        <location evidence="2 15">Cytoplasm</location>
    </subcellularLocation>
</comment>
<evidence type="ECO:0000256" key="6">
    <source>
        <dbReference type="ARBA" id="ARBA00022552"/>
    </source>
</evidence>
<dbReference type="GO" id="GO:0005737">
    <property type="term" value="C:cytoplasm"/>
    <property type="evidence" value="ECO:0007669"/>
    <property type="project" value="UniProtKB-SubCell"/>
</dbReference>
<feature type="active site" evidence="15">
    <location>
        <position position="72"/>
    </location>
</feature>
<dbReference type="RefSeq" id="WP_101072004.1">
    <property type="nucleotide sequence ID" value="NZ_PISP01000001.1"/>
</dbReference>
<comment type="cofactor">
    <cofactor evidence="15">
        <name>Mg(2+)</name>
        <dbReference type="ChEBI" id="CHEBI:18420"/>
    </cofactor>
</comment>
<keyword evidence="6 15" id="KW-0698">rRNA processing</keyword>
<dbReference type="GO" id="GO:0006397">
    <property type="term" value="P:mRNA processing"/>
    <property type="evidence" value="ECO:0007669"/>
    <property type="project" value="UniProtKB-UniRule"/>
</dbReference>
<feature type="active site" evidence="15">
    <location>
        <position position="144"/>
    </location>
</feature>
<dbReference type="GO" id="GO:0010468">
    <property type="term" value="P:regulation of gene expression"/>
    <property type="evidence" value="ECO:0007669"/>
    <property type="project" value="TreeGrafter"/>
</dbReference>
<keyword evidence="15" id="KW-0699">rRNA-binding</keyword>
<dbReference type="InterPro" id="IPR000999">
    <property type="entry name" value="RNase_III_dom"/>
</dbReference>
<keyword evidence="10 15" id="KW-0479">Metal-binding</keyword>
<dbReference type="Gene3D" id="3.30.160.20">
    <property type="match status" value="1"/>
</dbReference>
<dbReference type="AlphaFoldDB" id="A0A2N0VKJ5"/>
<dbReference type="HAMAP" id="MF_00104">
    <property type="entry name" value="RNase_III"/>
    <property type="match status" value="1"/>
</dbReference>
<evidence type="ECO:0000313" key="19">
    <source>
        <dbReference type="Proteomes" id="UP000233398"/>
    </source>
</evidence>
<dbReference type="GO" id="GO:0003725">
    <property type="term" value="F:double-stranded RNA binding"/>
    <property type="evidence" value="ECO:0007669"/>
    <property type="project" value="TreeGrafter"/>
</dbReference>
<evidence type="ECO:0000256" key="5">
    <source>
        <dbReference type="ARBA" id="ARBA00022490"/>
    </source>
</evidence>
<sequence length="254" mass="28842">MIDRLKEWFRKGTSINQSEPLARLQTLEASLGFSIPIKDQSVFNQAIRHRSIVDNEQYESYETYERLEFLGDAVLDLIVTEILFEKYPTENEGFLTKLRSKIVKGDTLATIAEKLELHKALEVGERSTGQGIELSKSVMADVYESIIAAIYISKGYSFTYNFVLSNVNRYLDFETIENKIDNFKSVLMEYYQSESASLPTYKVLSEEGPGHDKTFIVAVYFDDKKLGEGVGKSKKKAEQQAAKKAIELLGITKN</sequence>
<evidence type="ECO:0000256" key="13">
    <source>
        <dbReference type="ARBA" id="ARBA00022842"/>
    </source>
</evidence>
<dbReference type="GO" id="GO:0019843">
    <property type="term" value="F:rRNA binding"/>
    <property type="evidence" value="ECO:0007669"/>
    <property type="project" value="UniProtKB-KW"/>
</dbReference>
<gene>
    <name evidence="15 18" type="primary">rnc</name>
    <name evidence="18" type="ORF">CWD77_04425</name>
</gene>
<dbReference type="GO" id="GO:0006364">
    <property type="term" value="P:rRNA processing"/>
    <property type="evidence" value="ECO:0007669"/>
    <property type="project" value="UniProtKB-UniRule"/>
</dbReference>
<keyword evidence="13 15" id="KW-0460">Magnesium</keyword>
<dbReference type="PROSITE" id="PS50142">
    <property type="entry name" value="RNASE_3_2"/>
    <property type="match status" value="1"/>
</dbReference>
<dbReference type="SUPFAM" id="SSF54768">
    <property type="entry name" value="dsRNA-binding domain-like"/>
    <property type="match status" value="1"/>
</dbReference>
<dbReference type="InterPro" id="IPR014720">
    <property type="entry name" value="dsRBD_dom"/>
</dbReference>
<dbReference type="GO" id="GO:0008033">
    <property type="term" value="P:tRNA processing"/>
    <property type="evidence" value="ECO:0007669"/>
    <property type="project" value="UniProtKB-KW"/>
</dbReference>
<comment type="subunit">
    <text evidence="4 15">Homodimer.</text>
</comment>
<evidence type="ECO:0000256" key="12">
    <source>
        <dbReference type="ARBA" id="ARBA00022801"/>
    </source>
</evidence>
<evidence type="ECO:0000313" key="18">
    <source>
        <dbReference type="EMBL" id="PKD44715.1"/>
    </source>
</evidence>
<dbReference type="SMART" id="SM00535">
    <property type="entry name" value="RIBOc"/>
    <property type="match status" value="1"/>
</dbReference>
<evidence type="ECO:0000256" key="15">
    <source>
        <dbReference type="HAMAP-Rule" id="MF_00104"/>
    </source>
</evidence>
<name>A0A2N0VKJ5_9BACT</name>
<dbReference type="CDD" id="cd00593">
    <property type="entry name" value="RIBOc"/>
    <property type="match status" value="1"/>
</dbReference>
<evidence type="ECO:0000256" key="7">
    <source>
        <dbReference type="ARBA" id="ARBA00022664"/>
    </source>
</evidence>
<dbReference type="NCBIfam" id="TIGR02191">
    <property type="entry name" value="RNaseIII"/>
    <property type="match status" value="1"/>
</dbReference>
<comment type="function">
    <text evidence="15">Digests double-stranded RNA. Involved in the processing of primary rRNA transcript to yield the immediate precursors to the large and small rRNAs (23S and 16S). Processes some mRNAs, and tRNAs when they are encoded in the rRNA operon. Processes pre-crRNA and tracrRNA of type II CRISPR loci if present in the organism.</text>
</comment>
<evidence type="ECO:0000256" key="2">
    <source>
        <dbReference type="ARBA" id="ARBA00004496"/>
    </source>
</evidence>
<comment type="catalytic activity">
    <reaction evidence="1 15">
        <text>Endonucleolytic cleavage to 5'-phosphomonoester.</text>
        <dbReference type="EC" id="3.1.26.3"/>
    </reaction>
</comment>
<dbReference type="OrthoDB" id="9805026at2"/>
<proteinExistence type="inferred from homology"/>
<evidence type="ECO:0000259" key="16">
    <source>
        <dbReference type="PROSITE" id="PS50137"/>
    </source>
</evidence>
<dbReference type="FunFam" id="3.30.160.20:FF:000003">
    <property type="entry name" value="Ribonuclease 3"/>
    <property type="match status" value="1"/>
</dbReference>
<organism evidence="18 19">
    <name type="scientific">Rhodohalobacter barkolensis</name>
    <dbReference type="NCBI Taxonomy" id="2053187"/>
    <lineage>
        <taxon>Bacteria</taxon>
        <taxon>Pseudomonadati</taxon>
        <taxon>Balneolota</taxon>
        <taxon>Balneolia</taxon>
        <taxon>Balneolales</taxon>
        <taxon>Balneolaceae</taxon>
        <taxon>Rhodohalobacter</taxon>
    </lineage>
</organism>
<dbReference type="Pfam" id="PF14622">
    <property type="entry name" value="Ribonucleas_3_3"/>
    <property type="match status" value="1"/>
</dbReference>
<evidence type="ECO:0000256" key="9">
    <source>
        <dbReference type="ARBA" id="ARBA00022722"/>
    </source>
</evidence>
<dbReference type="PANTHER" id="PTHR11207">
    <property type="entry name" value="RIBONUCLEASE III"/>
    <property type="match status" value="1"/>
</dbReference>
<keyword evidence="19" id="KW-1185">Reference proteome</keyword>